<name>A0A7N5JJH3_AILME</name>
<dbReference type="InterPro" id="IPR011989">
    <property type="entry name" value="ARM-like"/>
</dbReference>
<dbReference type="SUPFAM" id="SSF101447">
    <property type="entry name" value="Formin homology 2 domain (FH2 domain)"/>
    <property type="match status" value="2"/>
</dbReference>
<dbReference type="GO" id="GO:0005829">
    <property type="term" value="C:cytosol"/>
    <property type="evidence" value="ECO:0007669"/>
    <property type="project" value="TreeGrafter"/>
</dbReference>
<gene>
    <name evidence="5" type="primary">FMNL1</name>
</gene>
<feature type="compositionally biased region" description="Pro residues" evidence="2">
    <location>
        <begin position="555"/>
        <end position="566"/>
    </location>
</feature>
<evidence type="ECO:0000313" key="5">
    <source>
        <dbReference type="Ensembl" id="ENSAMEP00000026272.1"/>
    </source>
</evidence>
<dbReference type="GO" id="GO:0008360">
    <property type="term" value="P:regulation of cell shape"/>
    <property type="evidence" value="ECO:0007669"/>
    <property type="project" value="TreeGrafter"/>
</dbReference>
<dbReference type="SMART" id="SM01139">
    <property type="entry name" value="Drf_FH3"/>
    <property type="match status" value="1"/>
</dbReference>
<feature type="compositionally biased region" description="Pro residues" evidence="2">
    <location>
        <begin position="590"/>
        <end position="628"/>
    </location>
</feature>
<dbReference type="InterPro" id="IPR042201">
    <property type="entry name" value="FH2_Formin_sf"/>
</dbReference>
<keyword evidence="6" id="KW-1185">Reference proteome</keyword>
<dbReference type="InterPro" id="IPR010473">
    <property type="entry name" value="GTPase-bd"/>
</dbReference>
<dbReference type="Proteomes" id="UP000008912">
    <property type="component" value="Unassembled WGS sequence"/>
</dbReference>
<dbReference type="GO" id="GO:0030866">
    <property type="term" value="P:cortical actin cytoskeleton organization"/>
    <property type="evidence" value="ECO:0007669"/>
    <property type="project" value="TreeGrafter"/>
</dbReference>
<feature type="region of interest" description="Disordered" evidence="2">
    <location>
        <begin position="168"/>
        <end position="203"/>
    </location>
</feature>
<reference evidence="5" key="3">
    <citation type="submission" date="2025-09" db="UniProtKB">
        <authorList>
            <consortium name="Ensembl"/>
        </authorList>
    </citation>
    <scope>IDENTIFICATION</scope>
</reference>
<evidence type="ECO:0000256" key="1">
    <source>
        <dbReference type="ARBA" id="ARBA00023449"/>
    </source>
</evidence>
<dbReference type="InterPro" id="IPR010472">
    <property type="entry name" value="FH3_dom"/>
</dbReference>
<dbReference type="PANTHER" id="PTHR45857">
    <property type="entry name" value="FORMIN-LIKE PROTEIN"/>
    <property type="match status" value="1"/>
</dbReference>
<evidence type="ECO:0000256" key="2">
    <source>
        <dbReference type="SAM" id="MobiDB-lite"/>
    </source>
</evidence>
<dbReference type="Gene3D" id="1.20.58.2220">
    <property type="entry name" value="Formin, FH2 domain"/>
    <property type="match status" value="1"/>
</dbReference>
<dbReference type="PROSITE" id="PS51232">
    <property type="entry name" value="GBD_FH3"/>
    <property type="match status" value="1"/>
</dbReference>
<evidence type="ECO:0000259" key="4">
    <source>
        <dbReference type="PROSITE" id="PS51444"/>
    </source>
</evidence>
<dbReference type="FunFam" id="1.25.10.10:FF:000036">
    <property type="entry name" value="Formin-like protein 3 isoform 1"/>
    <property type="match status" value="1"/>
</dbReference>
<dbReference type="GO" id="GO:0016477">
    <property type="term" value="P:cell migration"/>
    <property type="evidence" value="ECO:0007669"/>
    <property type="project" value="TreeGrafter"/>
</dbReference>
<dbReference type="Pfam" id="PF06367">
    <property type="entry name" value="Drf_FH3"/>
    <property type="match status" value="1"/>
</dbReference>
<feature type="compositionally biased region" description="Basic and acidic residues" evidence="2">
    <location>
        <begin position="1119"/>
        <end position="1133"/>
    </location>
</feature>
<dbReference type="InterPro" id="IPR016024">
    <property type="entry name" value="ARM-type_fold"/>
</dbReference>
<accession>A0A7N5JJH3</accession>
<feature type="region of interest" description="Disordered" evidence="2">
    <location>
        <begin position="452"/>
        <end position="482"/>
    </location>
</feature>
<evidence type="ECO:0000259" key="3">
    <source>
        <dbReference type="PROSITE" id="PS51232"/>
    </source>
</evidence>
<dbReference type="GO" id="GO:0051015">
    <property type="term" value="F:actin filament binding"/>
    <property type="evidence" value="ECO:0007669"/>
    <property type="project" value="TreeGrafter"/>
</dbReference>
<proteinExistence type="inferred from homology"/>
<dbReference type="SUPFAM" id="SSF48371">
    <property type="entry name" value="ARM repeat"/>
    <property type="match status" value="1"/>
</dbReference>
<dbReference type="Gene3D" id="1.25.10.10">
    <property type="entry name" value="Leucine-rich Repeat Variant"/>
    <property type="match status" value="2"/>
</dbReference>
<dbReference type="InterPro" id="IPR015425">
    <property type="entry name" value="FH2_Formin"/>
</dbReference>
<comment type="similarity">
    <text evidence="1">Belongs to the formin homology family.</text>
</comment>
<dbReference type="AlphaFoldDB" id="A0A7N5JJH3"/>
<feature type="region of interest" description="Disordered" evidence="2">
    <location>
        <begin position="1110"/>
        <end position="1156"/>
    </location>
</feature>
<dbReference type="SMART" id="SM00498">
    <property type="entry name" value="FH2"/>
    <property type="match status" value="1"/>
</dbReference>
<dbReference type="Pfam" id="PF06371">
    <property type="entry name" value="Drf_GBD"/>
    <property type="match status" value="2"/>
</dbReference>
<protein>
    <submittedName>
        <fullName evidence="5">Formin like 1</fullName>
    </submittedName>
</protein>
<dbReference type="SMART" id="SM01140">
    <property type="entry name" value="Drf_GBD"/>
    <property type="match status" value="1"/>
</dbReference>
<dbReference type="Ensembl" id="ENSAMET00000037569.1">
    <property type="protein sequence ID" value="ENSAMEP00000026272.1"/>
    <property type="gene ID" value="ENSAMEG00000018405.2"/>
</dbReference>
<organism evidence="5 6">
    <name type="scientific">Ailuropoda melanoleuca</name>
    <name type="common">Giant panda</name>
    <dbReference type="NCBI Taxonomy" id="9646"/>
    <lineage>
        <taxon>Eukaryota</taxon>
        <taxon>Metazoa</taxon>
        <taxon>Chordata</taxon>
        <taxon>Craniata</taxon>
        <taxon>Vertebrata</taxon>
        <taxon>Euteleostomi</taxon>
        <taxon>Mammalia</taxon>
        <taxon>Eutheria</taxon>
        <taxon>Laurasiatheria</taxon>
        <taxon>Carnivora</taxon>
        <taxon>Caniformia</taxon>
        <taxon>Ursidae</taxon>
        <taxon>Ailuropoda</taxon>
    </lineage>
</organism>
<dbReference type="FunFam" id="1.25.10.10:FF:000045">
    <property type="entry name" value="Formin-like protein 3 isoform 1"/>
    <property type="match status" value="1"/>
</dbReference>
<sequence>MGNAAGSAEQPAGPAAPSPKQPAPPKQPMPAARELEERFNRVLNCMNLPPDKVQLLSQYDNEKKWELICDQERFQVKNPPTAYIQKLKSYLETGGVSRKVATDWMSNLGFKRRVQESTQVLRELEISLRTNHIGWVEEFLNEENRGLDVLLEYLAFAQCSVTYDMENADNGVPGSEKSKPLEQSVEDLSKGPPSSLPLQPKSRHLTIKCPPSPRLTPAHSRKALRNSRIVSQKDDVHVCIMCLRAIMNYQSGFSLVMTHPACVNEIALSLNNKSPRTKALVLELLAAVCLVRGGHDIILAAFDNFKEVCGEQHRFEKLMEYFQKEDSNIDFMVACMQFINIVVHSVENMNFRVFLQYEFTHLGLDLYLERLRLTESDKLQVQIQAYLDNVFDVGALLEDTETKNAVLEHTEELQEQVALLTEKLRDAENESMAKIAELEKQLSQARKELETLRERFSESTPMGASRRPPEPEKVPTSVPARPSALELKVEELEEKGLIRIVRGPGDAVSIEILPVAAATPSGSDAPTPPGIPSSSPSPGSDLPPAAEPVPGAAPLLPPPPPPPTLPGLPHQQEAPPSAPPLASPLQGSSEPPPPPPLPGDLPPPPPPPPLPPGPDGPAPPPPPPPPGGPSGGSSPEMGPGVKAKKPIQTKFRMPLLNWVALKPSQITGTVFTELNDEKVLQELDMSDFEEQFKTKSQGPSLDLSALKGKTAQKAPTKATLIEANRAKNLAITLRKGNLGADRICQAIETYDLQALGLDFLELLTRFLPTEYERSLIARFEQEQRPMEELSEEDRFMLRFSRIPRLPERMATLTFLGNFPDTVQLLMPQLNAIIAASMSIKSSDKLRQILEIVLAFGNYMNSSKRGAAYGFRLQSLDVLLEMKSTDRKQTLLHYLVKVIADKYPQLTGFHGDLHFLDKAGSVSLDSVLGDVRSLQRGLELTQREFVRQDDCLVLKEFLRANSPTMDKLLADSKTAQVGRGWPSPGGGEAWGAVKVWRVRDAVGEGAGGPPARRCRDEVAGVSKHTELLGVGAGGADRLCPQEAYESVVEYFGENPKTTSPSMFFSLFSRFIKAYKVCVSGGRPGPCGAFQPLHLGSVKGRGRSVWGRARLPSRRPTLARQKAEQEVEQWRKEAVAQEAGTDAPGKEEAPAPKVGSCA</sequence>
<dbReference type="InterPro" id="IPR043592">
    <property type="entry name" value="FMNL_animal"/>
</dbReference>
<dbReference type="Pfam" id="PF02181">
    <property type="entry name" value="FH2"/>
    <property type="match status" value="1"/>
</dbReference>
<feature type="domain" description="GBD/FH3" evidence="3">
    <location>
        <begin position="27"/>
        <end position="477"/>
    </location>
</feature>
<feature type="region of interest" description="Disordered" evidence="2">
    <location>
        <begin position="519"/>
        <end position="642"/>
    </location>
</feature>
<dbReference type="PROSITE" id="PS51444">
    <property type="entry name" value="FH2"/>
    <property type="match status" value="1"/>
</dbReference>
<feature type="compositionally biased region" description="Pro residues" evidence="2">
    <location>
        <begin position="14"/>
        <end position="28"/>
    </location>
</feature>
<evidence type="ECO:0000313" key="6">
    <source>
        <dbReference type="Proteomes" id="UP000008912"/>
    </source>
</evidence>
<feature type="region of interest" description="Disordered" evidence="2">
    <location>
        <begin position="1"/>
        <end position="31"/>
    </location>
</feature>
<dbReference type="InterPro" id="IPR014768">
    <property type="entry name" value="GBD/FH3_dom"/>
</dbReference>
<feature type="domain" description="FH2" evidence="4">
    <location>
        <begin position="643"/>
        <end position="1099"/>
    </location>
</feature>
<dbReference type="GO" id="GO:0031267">
    <property type="term" value="F:small GTPase binding"/>
    <property type="evidence" value="ECO:0007669"/>
    <property type="project" value="InterPro"/>
</dbReference>
<dbReference type="PANTHER" id="PTHR45857:SF2">
    <property type="entry name" value="FORMIN-LIKE PROTEIN 1"/>
    <property type="match status" value="1"/>
</dbReference>
<reference evidence="5 6" key="1">
    <citation type="journal article" date="2010" name="Nature">
        <title>The sequence and de novo assembly of the giant panda genome.</title>
        <authorList>
            <person name="Li R."/>
            <person name="Fan W."/>
            <person name="Tian G."/>
            <person name="Zhu H."/>
            <person name="He L."/>
            <person name="Cai J."/>
            <person name="Huang Q."/>
            <person name="Cai Q."/>
            <person name="Li B."/>
            <person name="Bai Y."/>
            <person name="Zhang Z."/>
            <person name="Zhang Y."/>
            <person name="Wang W."/>
            <person name="Li J."/>
            <person name="Wei F."/>
            <person name="Li H."/>
            <person name="Jian M."/>
            <person name="Li J."/>
            <person name="Zhang Z."/>
            <person name="Nielsen R."/>
            <person name="Li D."/>
            <person name="Gu W."/>
            <person name="Yang Z."/>
            <person name="Xuan Z."/>
            <person name="Ryder O.A."/>
            <person name="Leung F.C."/>
            <person name="Zhou Y."/>
            <person name="Cao J."/>
            <person name="Sun X."/>
            <person name="Fu Y."/>
            <person name="Fang X."/>
            <person name="Guo X."/>
            <person name="Wang B."/>
            <person name="Hou R."/>
            <person name="Shen F."/>
            <person name="Mu B."/>
            <person name="Ni P."/>
            <person name="Lin R."/>
            <person name="Qian W."/>
            <person name="Wang G."/>
            <person name="Yu C."/>
            <person name="Nie W."/>
            <person name="Wang J."/>
            <person name="Wu Z."/>
            <person name="Liang H."/>
            <person name="Min J."/>
            <person name="Wu Q."/>
            <person name="Cheng S."/>
            <person name="Ruan J."/>
            <person name="Wang M."/>
            <person name="Shi Z."/>
            <person name="Wen M."/>
            <person name="Liu B."/>
            <person name="Ren X."/>
            <person name="Zheng H."/>
            <person name="Dong D."/>
            <person name="Cook K."/>
            <person name="Shan G."/>
            <person name="Zhang H."/>
            <person name="Kosiol C."/>
            <person name="Xie X."/>
            <person name="Lu Z."/>
            <person name="Zheng H."/>
            <person name="Li Y."/>
            <person name="Steiner C.C."/>
            <person name="Lam T.T."/>
            <person name="Lin S."/>
            <person name="Zhang Q."/>
            <person name="Li G."/>
            <person name="Tian J."/>
            <person name="Gong T."/>
            <person name="Liu H."/>
            <person name="Zhang D."/>
            <person name="Fang L."/>
            <person name="Ye C."/>
            <person name="Zhang J."/>
            <person name="Hu W."/>
            <person name="Xu A."/>
            <person name="Ren Y."/>
            <person name="Zhang G."/>
            <person name="Bruford M.W."/>
            <person name="Li Q."/>
            <person name="Ma L."/>
            <person name="Guo Y."/>
            <person name="An N."/>
            <person name="Hu Y."/>
            <person name="Zheng Y."/>
            <person name="Shi Y."/>
            <person name="Li Z."/>
            <person name="Liu Q."/>
            <person name="Chen Y."/>
            <person name="Zhao J."/>
            <person name="Qu N."/>
            <person name="Zhao S."/>
            <person name="Tian F."/>
            <person name="Wang X."/>
            <person name="Wang H."/>
            <person name="Xu L."/>
            <person name="Liu X."/>
            <person name="Vinar T."/>
            <person name="Wang Y."/>
            <person name="Lam T.W."/>
            <person name="Yiu S.M."/>
            <person name="Liu S."/>
            <person name="Zhang H."/>
            <person name="Li D."/>
            <person name="Huang Y."/>
            <person name="Wang X."/>
            <person name="Yang G."/>
            <person name="Jiang Z."/>
            <person name="Wang J."/>
            <person name="Qin N."/>
            <person name="Li L."/>
            <person name="Li J."/>
            <person name="Bolund L."/>
            <person name="Kristiansen K."/>
            <person name="Wong G.K."/>
            <person name="Olson M."/>
            <person name="Zhang X."/>
            <person name="Li S."/>
            <person name="Yang H."/>
            <person name="Wang J."/>
            <person name="Wang J."/>
        </authorList>
    </citation>
    <scope>NUCLEOTIDE SEQUENCE [LARGE SCALE GENOMIC DNA]</scope>
</reference>
<dbReference type="GeneTree" id="ENSGT00940000156292"/>
<feature type="compositionally biased region" description="Low complexity" evidence="2">
    <location>
        <begin position="532"/>
        <end position="554"/>
    </location>
</feature>
<dbReference type="FunFam" id="1.20.58.2220:FF:000001">
    <property type="entry name" value="Formin-like 1, isoform CRA_c"/>
    <property type="match status" value="1"/>
</dbReference>
<reference evidence="5" key="2">
    <citation type="submission" date="2025-08" db="UniProtKB">
        <authorList>
            <consortium name="Ensembl"/>
        </authorList>
    </citation>
    <scope>IDENTIFICATION</scope>
</reference>